<organism evidence="5 6">
    <name type="scientific">Sinorhizobium meliloti (strain SM11)</name>
    <dbReference type="NCBI Taxonomy" id="707241"/>
    <lineage>
        <taxon>Bacteria</taxon>
        <taxon>Pseudomonadati</taxon>
        <taxon>Pseudomonadota</taxon>
        <taxon>Alphaproteobacteria</taxon>
        <taxon>Hyphomicrobiales</taxon>
        <taxon>Rhizobiaceae</taxon>
        <taxon>Sinorhizobium/Ensifer group</taxon>
        <taxon>Sinorhizobium</taxon>
    </lineage>
</organism>
<geneLocation type="plasmid" evidence="5 6">
    <name>pSmeSM11a</name>
</geneLocation>
<dbReference type="AlphaFoldDB" id="Q1WLA3"/>
<dbReference type="Gene3D" id="2.40.10.10">
    <property type="entry name" value="Trypsin-like serine proteases"/>
    <property type="match status" value="1"/>
</dbReference>
<dbReference type="PROSITE" id="PS50106">
    <property type="entry name" value="PDZ"/>
    <property type="match status" value="1"/>
</dbReference>
<sequence>MIGIARGIAAPDQTSTGIGFAIPSNIVAKIVRELISNGEYKRGWLGLSVTAAVDAQDGSATQPPGLIVNELACNSPAERQGVRLGDVITGLDDRAFSTEQAFRNAISLLPANARITLDVRRGETSQKLGMTLSER</sequence>
<dbReference type="GO" id="GO:0008233">
    <property type="term" value="F:peptidase activity"/>
    <property type="evidence" value="ECO:0007669"/>
    <property type="project" value="UniProtKB-KW"/>
</dbReference>
<dbReference type="InterPro" id="IPR001478">
    <property type="entry name" value="PDZ"/>
</dbReference>
<dbReference type="InterPro" id="IPR043504">
    <property type="entry name" value="Peptidase_S1_PA_chymotrypsin"/>
</dbReference>
<evidence type="ECO:0000313" key="5">
    <source>
        <dbReference type="EMBL" id="ABA56097.1"/>
    </source>
</evidence>
<feature type="domain" description="PDZ" evidence="4">
    <location>
        <begin position="34"/>
        <end position="123"/>
    </location>
</feature>
<dbReference type="PANTHER" id="PTHR43343:SF3">
    <property type="entry name" value="PROTEASE DO-LIKE 8, CHLOROPLASTIC"/>
    <property type="match status" value="1"/>
</dbReference>
<evidence type="ECO:0000259" key="4">
    <source>
        <dbReference type="PROSITE" id="PS50106"/>
    </source>
</evidence>
<evidence type="ECO:0000256" key="2">
    <source>
        <dbReference type="ARBA" id="ARBA00022670"/>
    </source>
</evidence>
<dbReference type="Gene3D" id="2.30.42.10">
    <property type="match status" value="1"/>
</dbReference>
<evidence type="ECO:0000313" key="6">
    <source>
        <dbReference type="Proteomes" id="UP000009045"/>
    </source>
</evidence>
<dbReference type="EMBL" id="DQ145546">
    <property type="protein sequence ID" value="ABA56097.1"/>
    <property type="molecule type" value="Genomic_DNA"/>
</dbReference>
<dbReference type="InterPro" id="IPR036034">
    <property type="entry name" value="PDZ_sf"/>
</dbReference>
<dbReference type="GO" id="GO:0006508">
    <property type="term" value="P:proteolysis"/>
    <property type="evidence" value="ECO:0007669"/>
    <property type="project" value="UniProtKB-KW"/>
</dbReference>
<dbReference type="SUPFAM" id="SSF50156">
    <property type="entry name" value="PDZ domain-like"/>
    <property type="match status" value="1"/>
</dbReference>
<dbReference type="Proteomes" id="UP000009045">
    <property type="component" value="Plasmid pSmeSM11a"/>
</dbReference>
<comment type="similarity">
    <text evidence="1">Belongs to the peptidase S1C family.</text>
</comment>
<keyword evidence="5" id="KW-0614">Plasmid</keyword>
<dbReference type="Pfam" id="PF13180">
    <property type="entry name" value="PDZ_2"/>
    <property type="match status" value="1"/>
</dbReference>
<dbReference type="InterPro" id="IPR051201">
    <property type="entry name" value="Chloro_Bact_Ser_Proteases"/>
</dbReference>
<accession>Q1WLA3</accession>
<evidence type="ECO:0000256" key="3">
    <source>
        <dbReference type="ARBA" id="ARBA00022801"/>
    </source>
</evidence>
<evidence type="ECO:0000256" key="1">
    <source>
        <dbReference type="ARBA" id="ARBA00010541"/>
    </source>
</evidence>
<keyword evidence="2" id="KW-0645">Protease</keyword>
<keyword evidence="3" id="KW-0378">Hydrolase</keyword>
<dbReference type="PANTHER" id="PTHR43343">
    <property type="entry name" value="PEPTIDASE S12"/>
    <property type="match status" value="1"/>
</dbReference>
<reference evidence="5 6" key="1">
    <citation type="journal article" date="2006" name="Appl. Environ. Microbiol.">
        <title>Sequence analysis of the 144-kilobase accessory plasmid pSmeSM11a, isolated from a dominant Sinorhizobium meliloti strain identified during a long-term field release experiment.</title>
        <authorList>
            <person name="Stiens M."/>
            <person name="Schneiker S."/>
            <person name="Keller M."/>
            <person name="Kuhn S."/>
            <person name="Puhler A."/>
            <person name="Schluter A."/>
        </authorList>
    </citation>
    <scope>NUCLEOTIDE SEQUENCE [LARGE SCALE GENOMIC DNA]</scope>
    <source>
        <strain evidence="6">SM11</strain>
        <plasmid evidence="5 6">pSmeSM11a</plasmid>
    </source>
</reference>
<proteinExistence type="inferred from homology"/>
<protein>
    <recommendedName>
        <fullName evidence="4">PDZ domain-containing protein</fullName>
    </recommendedName>
</protein>
<dbReference type="SMART" id="SM00228">
    <property type="entry name" value="PDZ"/>
    <property type="match status" value="1"/>
</dbReference>
<reference evidence="6" key="2">
    <citation type="journal article" date="2011" name="J. Biotechnol.">
        <title>The complete genome sequence of the dominant Sinorhizobium meliloti field isolate SM11 extends the S. meliloti pan-genome.</title>
        <authorList>
            <person name="Schneiker-Bekel S."/>
            <person name="Wibberg D."/>
            <person name="Bekel T."/>
            <person name="Blom J."/>
            <person name="Linke B."/>
            <person name="Neuweger H."/>
            <person name="Stiens M."/>
            <person name="Vorholter F.J."/>
            <person name="Weidner S."/>
            <person name="Goesmann A."/>
            <person name="Puhler A."/>
            <person name="Schluter A."/>
        </authorList>
    </citation>
    <scope>NUCLEOTIDE SEQUENCE [LARGE SCALE GENOMIC DNA]</scope>
    <source>
        <strain evidence="6">SM11</strain>
        <plasmid evidence="6">pSmeSM11a</plasmid>
    </source>
</reference>
<name>Q1WLA3_SINMM</name>